<dbReference type="GO" id="GO:0031267">
    <property type="term" value="F:small GTPase binding"/>
    <property type="evidence" value="ECO:0007669"/>
    <property type="project" value="InterPro"/>
</dbReference>
<feature type="compositionally biased region" description="Basic and acidic residues" evidence="2">
    <location>
        <begin position="85"/>
        <end position="118"/>
    </location>
</feature>
<dbReference type="EMBL" id="JACEEZ010001927">
    <property type="protein sequence ID" value="KAG0728662.1"/>
    <property type="molecule type" value="Genomic_DNA"/>
</dbReference>
<dbReference type="OrthoDB" id="10033734at2759"/>
<dbReference type="GO" id="GO:0005096">
    <property type="term" value="F:GTPase activator activity"/>
    <property type="evidence" value="ECO:0007669"/>
    <property type="project" value="InterPro"/>
</dbReference>
<feature type="region of interest" description="Disordered" evidence="2">
    <location>
        <begin position="244"/>
        <end position="264"/>
    </location>
</feature>
<evidence type="ECO:0000256" key="1">
    <source>
        <dbReference type="SAM" id="Coils"/>
    </source>
</evidence>
<comment type="caution">
    <text evidence="3">The sequence shown here is derived from an EMBL/GenBank/DDBJ whole genome shotgun (WGS) entry which is preliminary data.</text>
</comment>
<dbReference type="Proteomes" id="UP000770661">
    <property type="component" value="Unassembled WGS sequence"/>
</dbReference>
<dbReference type="AlphaFoldDB" id="A0A8J4YK29"/>
<feature type="compositionally biased region" description="Acidic residues" evidence="2">
    <location>
        <begin position="250"/>
        <end position="264"/>
    </location>
</feature>
<accession>A0A8J4YK29</accession>
<proteinExistence type="predicted"/>
<reference evidence="3" key="1">
    <citation type="submission" date="2020-07" db="EMBL/GenBank/DDBJ databases">
        <title>The High-quality genome of the commercially important snow crab, Chionoecetes opilio.</title>
        <authorList>
            <person name="Jeong J.-H."/>
            <person name="Ryu S."/>
        </authorList>
    </citation>
    <scope>NUCLEOTIDE SEQUENCE</scope>
    <source>
        <strain evidence="3">MADBK_172401_WGS</strain>
        <tissue evidence="3">Digestive gland</tissue>
    </source>
</reference>
<feature type="coiled-coil region" evidence="1">
    <location>
        <begin position="212"/>
        <end position="239"/>
    </location>
</feature>
<dbReference type="GO" id="GO:0007264">
    <property type="term" value="P:small GTPase-mediated signal transduction"/>
    <property type="evidence" value="ECO:0007669"/>
    <property type="project" value="InterPro"/>
</dbReference>
<sequence length="324" mass="36908">MTYQNVSIVLSPTMQISHRVLNVLFLNPLPVWGVLSKVCGPLGSGSGERTLDQLRGVAEIKAEMMKQESLLGYLHAQRKLRSAQRREAEEREWKQSGGPRKVEVAEKESTSEDSQREVEWEEDSASSAKVEEAEADGAIDSDGTNNNVTTQEPEEKRPSEGMRPEEKRPSEEERPREACSVEDFLIRDSEQEALESQAAHVVAHQEELLSMNHDLMRKLQAEHTEIKRLREEIQEMQTLYGYRTYPYDSSESDGSESEGESDTEEDMLHWLHVVTKANRTLKEENRALTHRIQEERDAVVQMRVKLQGAQWKGVPQEAPITPVC</sequence>
<dbReference type="PANTHER" id="PTHR12783">
    <property type="entry name" value="RALA BINDING PROTEIN 1 RALBP1"/>
    <property type="match status" value="1"/>
</dbReference>
<keyword evidence="1" id="KW-0175">Coiled coil</keyword>
<feature type="region of interest" description="Disordered" evidence="2">
    <location>
        <begin position="85"/>
        <end position="179"/>
    </location>
</feature>
<protein>
    <submittedName>
        <fullName evidence="3">RalA-binding protein 1</fullName>
    </submittedName>
</protein>
<evidence type="ECO:0000313" key="3">
    <source>
        <dbReference type="EMBL" id="KAG0728662.1"/>
    </source>
</evidence>
<feature type="compositionally biased region" description="Polar residues" evidence="2">
    <location>
        <begin position="142"/>
        <end position="151"/>
    </location>
</feature>
<name>A0A8J4YK29_CHIOP</name>
<evidence type="ECO:0000313" key="4">
    <source>
        <dbReference type="Proteomes" id="UP000770661"/>
    </source>
</evidence>
<keyword evidence="4" id="KW-1185">Reference proteome</keyword>
<evidence type="ECO:0000256" key="2">
    <source>
        <dbReference type="SAM" id="MobiDB-lite"/>
    </source>
</evidence>
<dbReference type="InterPro" id="IPR039767">
    <property type="entry name" value="RALBP1"/>
</dbReference>
<gene>
    <name evidence="3" type="primary">Ralbp1</name>
    <name evidence="3" type="ORF">GWK47_032014</name>
</gene>
<feature type="compositionally biased region" description="Basic and acidic residues" evidence="2">
    <location>
        <begin position="153"/>
        <end position="179"/>
    </location>
</feature>
<dbReference type="PANTHER" id="PTHR12783:SF5">
    <property type="entry name" value="RALA-BINDING PROTEIN 1"/>
    <property type="match status" value="1"/>
</dbReference>
<organism evidence="3 4">
    <name type="scientific">Chionoecetes opilio</name>
    <name type="common">Atlantic snow crab</name>
    <name type="synonym">Cancer opilio</name>
    <dbReference type="NCBI Taxonomy" id="41210"/>
    <lineage>
        <taxon>Eukaryota</taxon>
        <taxon>Metazoa</taxon>
        <taxon>Ecdysozoa</taxon>
        <taxon>Arthropoda</taxon>
        <taxon>Crustacea</taxon>
        <taxon>Multicrustacea</taxon>
        <taxon>Malacostraca</taxon>
        <taxon>Eumalacostraca</taxon>
        <taxon>Eucarida</taxon>
        <taxon>Decapoda</taxon>
        <taxon>Pleocyemata</taxon>
        <taxon>Brachyura</taxon>
        <taxon>Eubrachyura</taxon>
        <taxon>Majoidea</taxon>
        <taxon>Majidae</taxon>
        <taxon>Chionoecetes</taxon>
    </lineage>
</organism>